<dbReference type="Proteomes" id="UP000494216">
    <property type="component" value="Unassembled WGS sequence"/>
</dbReference>
<dbReference type="AlphaFoldDB" id="A0A8S0WZV9"/>
<proteinExistence type="predicted"/>
<gene>
    <name evidence="1" type="ORF">METHB2_210060</name>
</gene>
<dbReference type="EMBL" id="CADCXN010000049">
    <property type="protein sequence ID" value="CAA9890428.1"/>
    <property type="molecule type" value="Genomic_DNA"/>
</dbReference>
<organism evidence="1 2">
    <name type="scientific">Candidatus Methylobacter favarea</name>
    <dbReference type="NCBI Taxonomy" id="2707345"/>
    <lineage>
        <taxon>Bacteria</taxon>
        <taxon>Pseudomonadati</taxon>
        <taxon>Pseudomonadota</taxon>
        <taxon>Gammaproteobacteria</taxon>
        <taxon>Methylococcales</taxon>
        <taxon>Methylococcaceae</taxon>
        <taxon>Methylobacter</taxon>
    </lineage>
</organism>
<evidence type="ECO:0000313" key="2">
    <source>
        <dbReference type="Proteomes" id="UP000494216"/>
    </source>
</evidence>
<comment type="caution">
    <text evidence="1">The sequence shown here is derived from an EMBL/GenBank/DDBJ whole genome shotgun (WGS) entry which is preliminary data.</text>
</comment>
<keyword evidence="2" id="KW-1185">Reference proteome</keyword>
<reference evidence="1 2" key="1">
    <citation type="submission" date="2020-02" db="EMBL/GenBank/DDBJ databases">
        <authorList>
            <person name="Hogendoorn C."/>
        </authorList>
    </citation>
    <scope>NUCLEOTIDE SEQUENCE [LARGE SCALE GENOMIC DNA]</scope>
    <source>
        <strain evidence="1">METHB21</strain>
    </source>
</reference>
<name>A0A8S0WZV9_9GAMM</name>
<sequence length="68" mass="7862">MLRQKGFKIIIMAMATFTAEQQSFIKFIAAWPDHAEINPKQCSLHAIFSNLANADYRPGKRDFFNKNE</sequence>
<protein>
    <submittedName>
        <fullName evidence="1">Uncharacterized protein</fullName>
    </submittedName>
</protein>
<evidence type="ECO:0000313" key="1">
    <source>
        <dbReference type="EMBL" id="CAA9890428.1"/>
    </source>
</evidence>
<accession>A0A8S0WZV9</accession>